<feature type="chain" id="PRO_5044598746" evidence="3">
    <location>
        <begin position="30"/>
        <end position="537"/>
    </location>
</feature>
<dbReference type="PANTHER" id="PTHR46484:SF1">
    <property type="entry name" value="SCHWANN CELL MYELIN PROTEIN-RELATED"/>
    <property type="match status" value="1"/>
</dbReference>
<evidence type="ECO:0000256" key="1">
    <source>
        <dbReference type="SAM" id="MobiDB-lite"/>
    </source>
</evidence>
<dbReference type="PANTHER" id="PTHR46484">
    <property type="entry name" value="SI:CH211-171H4.5-RELATED"/>
    <property type="match status" value="1"/>
</dbReference>
<dbReference type="Ensembl" id="ENSMAMT00000040773.1">
    <property type="protein sequence ID" value="ENSMAMP00000045962.1"/>
    <property type="gene ID" value="ENSMAMG00000009030.2"/>
</dbReference>
<keyword evidence="6" id="KW-1185">Reference proteome</keyword>
<name>A0A3Q3LT06_9TELE</name>
<evidence type="ECO:0000313" key="6">
    <source>
        <dbReference type="Proteomes" id="UP000261640"/>
    </source>
</evidence>
<dbReference type="InterPro" id="IPR036179">
    <property type="entry name" value="Ig-like_dom_sf"/>
</dbReference>
<keyword evidence="2" id="KW-1133">Transmembrane helix</keyword>
<feature type="compositionally biased region" description="Basic and acidic residues" evidence="1">
    <location>
        <begin position="476"/>
        <end position="489"/>
    </location>
</feature>
<dbReference type="AlphaFoldDB" id="A0A3Q3LT06"/>
<protein>
    <submittedName>
        <fullName evidence="5">Myelin-associated glycoprotein-like</fullName>
    </submittedName>
</protein>
<dbReference type="SUPFAM" id="SSF48726">
    <property type="entry name" value="Immunoglobulin"/>
    <property type="match status" value="4"/>
</dbReference>
<dbReference type="SMART" id="SM00409">
    <property type="entry name" value="IG"/>
    <property type="match status" value="2"/>
</dbReference>
<dbReference type="Proteomes" id="UP000261640">
    <property type="component" value="Unplaced"/>
</dbReference>
<evidence type="ECO:0000256" key="3">
    <source>
        <dbReference type="SAM" id="SignalP"/>
    </source>
</evidence>
<dbReference type="InterPro" id="IPR003599">
    <property type="entry name" value="Ig_sub"/>
</dbReference>
<organism evidence="5 6">
    <name type="scientific">Mastacembelus armatus</name>
    <name type="common">zig-zag eel</name>
    <dbReference type="NCBI Taxonomy" id="205130"/>
    <lineage>
        <taxon>Eukaryota</taxon>
        <taxon>Metazoa</taxon>
        <taxon>Chordata</taxon>
        <taxon>Craniata</taxon>
        <taxon>Vertebrata</taxon>
        <taxon>Euteleostomi</taxon>
        <taxon>Actinopterygii</taxon>
        <taxon>Neopterygii</taxon>
        <taxon>Teleostei</taxon>
        <taxon>Neoteleostei</taxon>
        <taxon>Acanthomorphata</taxon>
        <taxon>Anabantaria</taxon>
        <taxon>Synbranchiformes</taxon>
        <taxon>Mastacembelidae</taxon>
        <taxon>Mastacembelus</taxon>
    </lineage>
</organism>
<dbReference type="Gene3D" id="2.60.40.10">
    <property type="entry name" value="Immunoglobulins"/>
    <property type="match status" value="4"/>
</dbReference>
<dbReference type="InterPro" id="IPR013106">
    <property type="entry name" value="Ig_V-set"/>
</dbReference>
<dbReference type="Ensembl" id="ENSMAMT00000013674.2">
    <property type="protein sequence ID" value="ENSMAMP00000013306.1"/>
    <property type="gene ID" value="ENSMAMG00000009030.2"/>
</dbReference>
<evidence type="ECO:0000259" key="4">
    <source>
        <dbReference type="PROSITE" id="PS50835"/>
    </source>
</evidence>
<evidence type="ECO:0000313" key="5">
    <source>
        <dbReference type="Ensembl" id="ENSMAMP00000013306.1"/>
    </source>
</evidence>
<feature type="compositionally biased region" description="Polar residues" evidence="1">
    <location>
        <begin position="455"/>
        <end position="475"/>
    </location>
</feature>
<keyword evidence="2" id="KW-0812">Transmembrane</keyword>
<feature type="transmembrane region" description="Helical" evidence="2">
    <location>
        <begin position="425"/>
        <end position="448"/>
    </location>
</feature>
<dbReference type="InterPro" id="IPR007110">
    <property type="entry name" value="Ig-like_dom"/>
</dbReference>
<evidence type="ECO:0000256" key="2">
    <source>
        <dbReference type="SAM" id="Phobius"/>
    </source>
</evidence>
<feature type="domain" description="Ig-like" evidence="4">
    <location>
        <begin position="143"/>
        <end position="236"/>
    </location>
</feature>
<dbReference type="GeneTree" id="ENSGT01150000286924"/>
<keyword evidence="2" id="KW-0472">Membrane</keyword>
<accession>A0A3Q3LT06</accession>
<dbReference type="STRING" id="205130.ENSMAMP00000013306"/>
<dbReference type="PROSITE" id="PS50835">
    <property type="entry name" value="IG_LIKE"/>
    <property type="match status" value="3"/>
</dbReference>
<proteinExistence type="predicted"/>
<dbReference type="InterPro" id="IPR013783">
    <property type="entry name" value="Ig-like_fold"/>
</dbReference>
<reference evidence="5" key="1">
    <citation type="submission" date="2025-05" db="UniProtKB">
        <authorList>
            <consortium name="Ensembl"/>
        </authorList>
    </citation>
    <scope>IDENTIFICATION</scope>
</reference>
<feature type="domain" description="Ig-like" evidence="4">
    <location>
        <begin position="241"/>
        <end position="311"/>
    </location>
</feature>
<feature type="domain" description="Ig-like" evidence="4">
    <location>
        <begin position="329"/>
        <end position="413"/>
    </location>
</feature>
<keyword evidence="3" id="KW-0732">Signal</keyword>
<feature type="region of interest" description="Disordered" evidence="1">
    <location>
        <begin position="455"/>
        <end position="493"/>
    </location>
</feature>
<dbReference type="Pfam" id="PF07686">
    <property type="entry name" value="V-set"/>
    <property type="match status" value="1"/>
</dbReference>
<sequence length="537" mass="60543">MSCFSMGTVYLLRLLHLFTGISVLQQTRSWKIVLPSTVTAVEGTCVVVRCQTEPYSRVTWYQYHDIYYPVVYDGVYPSTVEHQFRGRTKLLGEPAEGNCTLRIDDMRPTDNNIKVYVWVNPGTKTNQKFYQQTVTILVERKAPSITILKQIVAGEIFQVKCSIKYSCPFSPPSLHWSIRPALENSTSIAFIEEEQGQWLYTATMEGLGTYKMHNTTIRCSAQFKIFTAESQQITLSVLYKPVTVTLILKEELVTEGGSIIMECAANCNPQAHMYSWLRRQMGHIKKINSTQNNMSFSNITRNTSLSCIAHNAIGVGQSKWLDLDVQYAPVILPEPSCYVAGEILRCICQAEASPNASISWTIDGNNTLPSSFESRYINKKNVVSGEIGGPAKSQTNVSCTAWNSRGRDTKYLSIRNLSKTSHLPMWLSASAFMLLGIGLLFGCAIFICRKHSTNRPQSSLNNVQQEQRYSSLQRSQYEDRQLSPHRLENNPDNDGLSCIYDNDFVENPQRPTRAHECKNNATALQMEGNNQLLAQVQ</sequence>
<feature type="signal peptide" evidence="3">
    <location>
        <begin position="1"/>
        <end position="29"/>
    </location>
</feature>